<reference evidence="3 4" key="1">
    <citation type="submission" date="2020-09" db="EMBL/GenBank/DDBJ databases">
        <title>Roseomonas.</title>
        <authorList>
            <person name="Zhu W."/>
        </authorList>
    </citation>
    <scope>NUCLEOTIDE SEQUENCE [LARGE SCALE GENOMIC DNA]</scope>
    <source>
        <strain evidence="3 4">1311</strain>
    </source>
</reference>
<keyword evidence="1" id="KW-0732">Signal</keyword>
<dbReference type="Pfam" id="PF07589">
    <property type="entry name" value="PEP-CTERM"/>
    <property type="match status" value="1"/>
</dbReference>
<dbReference type="Proteomes" id="UP001518990">
    <property type="component" value="Unassembled WGS sequence"/>
</dbReference>
<feature type="signal peptide" evidence="1">
    <location>
        <begin position="1"/>
        <end position="24"/>
    </location>
</feature>
<proteinExistence type="predicted"/>
<accession>A0ABS3K7V6</accession>
<evidence type="ECO:0000259" key="2">
    <source>
        <dbReference type="Pfam" id="PF07589"/>
    </source>
</evidence>
<dbReference type="EMBL" id="JACTNF010000002">
    <property type="protein sequence ID" value="MBO1073559.1"/>
    <property type="molecule type" value="Genomic_DNA"/>
</dbReference>
<feature type="domain" description="Ice-binding protein C-terminal" evidence="2">
    <location>
        <begin position="171"/>
        <end position="194"/>
    </location>
</feature>
<protein>
    <submittedName>
        <fullName evidence="3">PEP-CTERM sorting domain-containing protein</fullName>
    </submittedName>
</protein>
<evidence type="ECO:0000313" key="3">
    <source>
        <dbReference type="EMBL" id="MBO1073559.1"/>
    </source>
</evidence>
<comment type="caution">
    <text evidence="3">The sequence shown here is derived from an EMBL/GenBank/DDBJ whole genome shotgun (WGS) entry which is preliminary data.</text>
</comment>
<keyword evidence="4" id="KW-1185">Reference proteome</keyword>
<organism evidence="3 4">
    <name type="scientific">Roseomonas marmotae</name>
    <dbReference type="NCBI Taxonomy" id="2768161"/>
    <lineage>
        <taxon>Bacteria</taxon>
        <taxon>Pseudomonadati</taxon>
        <taxon>Pseudomonadota</taxon>
        <taxon>Alphaproteobacteria</taxon>
        <taxon>Acetobacterales</taxon>
        <taxon>Roseomonadaceae</taxon>
        <taxon>Roseomonas</taxon>
    </lineage>
</organism>
<dbReference type="RefSeq" id="WP_207445171.1">
    <property type="nucleotide sequence ID" value="NZ_CP061091.1"/>
</dbReference>
<dbReference type="InterPro" id="IPR013424">
    <property type="entry name" value="Ice-binding_C"/>
</dbReference>
<feature type="chain" id="PRO_5047290212" evidence="1">
    <location>
        <begin position="25"/>
        <end position="202"/>
    </location>
</feature>
<dbReference type="NCBIfam" id="TIGR02595">
    <property type="entry name" value="PEP_CTERM"/>
    <property type="match status" value="1"/>
</dbReference>
<sequence length="202" mass="19313">MKTLRIAGLAMGLALGLSAAPASADVIFNFAQTGGTPPGGVNIGGTITVSDEAYASGLNLSYGLTSGGAVTAVTDGLLGLDFSFATPGLALSVTLADLLAGTALPAGTAATGSLTSSPGGAPNGSFSALNPLGNFSMSITGDAFTGNFTAGFGACTAGCSLSGTVKTKATAVPEPSTLSLLAVGGLGLLAARRRRRAAAIAG</sequence>
<evidence type="ECO:0000313" key="4">
    <source>
        <dbReference type="Proteomes" id="UP001518990"/>
    </source>
</evidence>
<name>A0ABS3K7V6_9PROT</name>
<gene>
    <name evidence="3" type="ORF">IAI60_02935</name>
</gene>
<evidence type="ECO:0000256" key="1">
    <source>
        <dbReference type="SAM" id="SignalP"/>
    </source>
</evidence>